<dbReference type="SMART" id="SM00320">
    <property type="entry name" value="WD40"/>
    <property type="match status" value="5"/>
</dbReference>
<dbReference type="InterPro" id="IPR019775">
    <property type="entry name" value="WD40_repeat_CS"/>
</dbReference>
<dbReference type="InterPro" id="IPR001680">
    <property type="entry name" value="WD40_rpt"/>
</dbReference>
<protein>
    <submittedName>
        <fullName evidence="5">Uncharacterized protein</fullName>
    </submittedName>
</protein>
<dbReference type="HOGENOM" id="CLU_031466_0_0_1"/>
<dbReference type="PROSITE" id="PS50082">
    <property type="entry name" value="WD_REPEATS_2"/>
    <property type="match status" value="2"/>
</dbReference>
<evidence type="ECO:0000256" key="4">
    <source>
        <dbReference type="SAM" id="MobiDB-lite"/>
    </source>
</evidence>
<dbReference type="PROSITE" id="PS00678">
    <property type="entry name" value="WD_REPEATS_1"/>
    <property type="match status" value="2"/>
</dbReference>
<dbReference type="SUPFAM" id="SSF50978">
    <property type="entry name" value="WD40 repeat-like"/>
    <property type="match status" value="1"/>
</dbReference>
<gene>
    <name evidence="5" type="ORF">PLEOSDRAFT_1077439</name>
</gene>
<dbReference type="PANTHER" id="PTHR44675">
    <property type="entry name" value="PAK1 INTERACTING PROTEIN 1"/>
    <property type="match status" value="1"/>
</dbReference>
<evidence type="ECO:0000313" key="6">
    <source>
        <dbReference type="Proteomes" id="UP000027073"/>
    </source>
</evidence>
<evidence type="ECO:0000256" key="1">
    <source>
        <dbReference type="ARBA" id="ARBA00022574"/>
    </source>
</evidence>
<accession>A0A067NF80</accession>
<keyword evidence="2" id="KW-0677">Repeat</keyword>
<keyword evidence="1 3" id="KW-0853">WD repeat</keyword>
<dbReference type="Pfam" id="PF00400">
    <property type="entry name" value="WD40"/>
    <property type="match status" value="4"/>
</dbReference>
<proteinExistence type="predicted"/>
<dbReference type="STRING" id="1137138.A0A067NF80"/>
<dbReference type="InterPro" id="IPR051959">
    <property type="entry name" value="PAK1-Kinase_Regulator"/>
</dbReference>
<dbReference type="FunCoup" id="A0A067NF80">
    <property type="interactions" value="407"/>
</dbReference>
<reference evidence="6" key="1">
    <citation type="journal article" date="2014" name="Proc. Natl. Acad. Sci. U.S.A.">
        <title>Extensive sampling of basidiomycete genomes demonstrates inadequacy of the white-rot/brown-rot paradigm for wood decay fungi.</title>
        <authorList>
            <person name="Riley R."/>
            <person name="Salamov A.A."/>
            <person name="Brown D.W."/>
            <person name="Nagy L.G."/>
            <person name="Floudas D."/>
            <person name="Held B.W."/>
            <person name="Levasseur A."/>
            <person name="Lombard V."/>
            <person name="Morin E."/>
            <person name="Otillar R."/>
            <person name="Lindquist E.A."/>
            <person name="Sun H."/>
            <person name="LaButti K.M."/>
            <person name="Schmutz J."/>
            <person name="Jabbour D."/>
            <person name="Luo H."/>
            <person name="Baker S.E."/>
            <person name="Pisabarro A.G."/>
            <person name="Walton J.D."/>
            <person name="Blanchette R.A."/>
            <person name="Henrissat B."/>
            <person name="Martin F."/>
            <person name="Cullen D."/>
            <person name="Hibbett D.S."/>
            <person name="Grigoriev I.V."/>
        </authorList>
    </citation>
    <scope>NUCLEOTIDE SEQUENCE [LARGE SCALE GENOMIC DNA]</scope>
    <source>
        <strain evidence="6">PC15</strain>
    </source>
</reference>
<dbReference type="InterPro" id="IPR015943">
    <property type="entry name" value="WD40/YVTN_repeat-like_dom_sf"/>
</dbReference>
<dbReference type="AlphaFoldDB" id="A0A067NF80"/>
<feature type="repeat" description="WD" evidence="3">
    <location>
        <begin position="79"/>
        <end position="121"/>
    </location>
</feature>
<feature type="region of interest" description="Disordered" evidence="4">
    <location>
        <begin position="1"/>
        <end position="37"/>
    </location>
</feature>
<organism evidence="5 6">
    <name type="scientific">Pleurotus ostreatus (strain PC15)</name>
    <name type="common">Oyster mushroom</name>
    <dbReference type="NCBI Taxonomy" id="1137138"/>
    <lineage>
        <taxon>Eukaryota</taxon>
        <taxon>Fungi</taxon>
        <taxon>Dikarya</taxon>
        <taxon>Basidiomycota</taxon>
        <taxon>Agaricomycotina</taxon>
        <taxon>Agaricomycetes</taxon>
        <taxon>Agaricomycetidae</taxon>
        <taxon>Agaricales</taxon>
        <taxon>Pleurotineae</taxon>
        <taxon>Pleurotaceae</taxon>
        <taxon>Pleurotus</taxon>
    </lineage>
</organism>
<dbReference type="VEuPathDB" id="FungiDB:PLEOSDRAFT_1077439"/>
<evidence type="ECO:0000256" key="3">
    <source>
        <dbReference type="PROSITE-ProRule" id="PRU00221"/>
    </source>
</evidence>
<sequence>MAKLTSKKSETHSNKRARIEVSKAAKRDGSLADESTTPPRTFKIVAGSYEKLLYGLEGSTTVSDGEFGYEIHIKPIFAFPAHVSCIKAVAASPNGGKWLATGSTDEIIKVWDLRRKKEIGGLMHHEGSITHLNFPSRSHLLSASEDGTLCLFRARDWTVLRSLKGHKGRVNSVAVHPSGKVALSVGKDRMLRMWDLMRGRGSASTKLGKEGELVRWSIDGSLFVVQAQSTIDIYDTTMTLIRTINHPSRLHDVRFCKRINGEGEVLLACAEDKKTSIYEVTKNDVPSRIVGIMTGHTNRIKAVDTLAISLPASTPSGRLTTTIVTTVSSDGNVHVYDMAALPLDSTSKEVLEIKPAASYSTKGTRLTCVTLADGEVLTSAVDLAKKRKHDEEVESDDSENDDEWAVEDQEEEEEEEEEEEREED</sequence>
<dbReference type="PANTHER" id="PTHR44675:SF1">
    <property type="entry name" value="P21-ACTIVATED PROTEIN KINASE-INTERACTING PROTEIN 1"/>
    <property type="match status" value="1"/>
</dbReference>
<dbReference type="InterPro" id="IPR036322">
    <property type="entry name" value="WD40_repeat_dom_sf"/>
</dbReference>
<dbReference type="PROSITE" id="PS50294">
    <property type="entry name" value="WD_REPEATS_REGION"/>
    <property type="match status" value="2"/>
</dbReference>
<feature type="compositionally biased region" description="Basic and acidic residues" evidence="4">
    <location>
        <begin position="7"/>
        <end position="30"/>
    </location>
</feature>
<evidence type="ECO:0000256" key="2">
    <source>
        <dbReference type="ARBA" id="ARBA00022737"/>
    </source>
</evidence>
<dbReference type="OrthoDB" id="308449at2759"/>
<dbReference type="InParanoid" id="A0A067NF80"/>
<dbReference type="Proteomes" id="UP000027073">
    <property type="component" value="Unassembled WGS sequence"/>
</dbReference>
<dbReference type="EMBL" id="KL198009">
    <property type="protein sequence ID" value="KDQ26504.1"/>
    <property type="molecule type" value="Genomic_DNA"/>
</dbReference>
<name>A0A067NF80_PLEO1</name>
<evidence type="ECO:0000313" key="5">
    <source>
        <dbReference type="EMBL" id="KDQ26504.1"/>
    </source>
</evidence>
<feature type="compositionally biased region" description="Acidic residues" evidence="4">
    <location>
        <begin position="392"/>
        <end position="424"/>
    </location>
</feature>
<dbReference type="Gene3D" id="2.130.10.10">
    <property type="entry name" value="YVTN repeat-like/Quinoprotein amine dehydrogenase"/>
    <property type="match status" value="2"/>
</dbReference>
<feature type="repeat" description="WD" evidence="3">
    <location>
        <begin position="163"/>
        <end position="204"/>
    </location>
</feature>
<feature type="region of interest" description="Disordered" evidence="4">
    <location>
        <begin position="382"/>
        <end position="424"/>
    </location>
</feature>